<evidence type="ECO:0000313" key="3">
    <source>
        <dbReference type="EMBL" id="KXG22436.1"/>
    </source>
</evidence>
<dbReference type="Pfam" id="PF12937">
    <property type="entry name" value="F-box-like"/>
    <property type="match status" value="1"/>
</dbReference>
<accession>A0A1B6P9T3</accession>
<dbReference type="AlphaFoldDB" id="A0A1B6P9T3"/>
<dbReference type="Proteomes" id="UP000000768">
    <property type="component" value="Chromosome 9"/>
</dbReference>
<dbReference type="OMA" id="ISISIDW"/>
<dbReference type="STRING" id="4558.A0A1B6P9T3"/>
<organism evidence="3 4">
    <name type="scientific">Sorghum bicolor</name>
    <name type="common">Sorghum</name>
    <name type="synonym">Sorghum vulgare</name>
    <dbReference type="NCBI Taxonomy" id="4558"/>
    <lineage>
        <taxon>Eukaryota</taxon>
        <taxon>Viridiplantae</taxon>
        <taxon>Streptophyta</taxon>
        <taxon>Embryophyta</taxon>
        <taxon>Tracheophyta</taxon>
        <taxon>Spermatophyta</taxon>
        <taxon>Magnoliopsida</taxon>
        <taxon>Liliopsida</taxon>
        <taxon>Poales</taxon>
        <taxon>Poaceae</taxon>
        <taxon>PACMAD clade</taxon>
        <taxon>Panicoideae</taxon>
        <taxon>Andropogonodae</taxon>
        <taxon>Andropogoneae</taxon>
        <taxon>Sorghinae</taxon>
        <taxon>Sorghum</taxon>
    </lineage>
</organism>
<name>A0A1B6P9T3_SORBI</name>
<dbReference type="eggNOG" id="ENOG502R467">
    <property type="taxonomic scope" value="Eukaryota"/>
</dbReference>
<dbReference type="CDD" id="cd09917">
    <property type="entry name" value="F-box_SF"/>
    <property type="match status" value="1"/>
</dbReference>
<reference evidence="3 4" key="1">
    <citation type="journal article" date="2009" name="Nature">
        <title>The Sorghum bicolor genome and the diversification of grasses.</title>
        <authorList>
            <person name="Paterson A.H."/>
            <person name="Bowers J.E."/>
            <person name="Bruggmann R."/>
            <person name="Dubchak I."/>
            <person name="Grimwood J."/>
            <person name="Gundlach H."/>
            <person name="Haberer G."/>
            <person name="Hellsten U."/>
            <person name="Mitros T."/>
            <person name="Poliakov A."/>
            <person name="Schmutz J."/>
            <person name="Spannagl M."/>
            <person name="Tang H."/>
            <person name="Wang X."/>
            <person name="Wicker T."/>
            <person name="Bharti A.K."/>
            <person name="Chapman J."/>
            <person name="Feltus F.A."/>
            <person name="Gowik U."/>
            <person name="Grigoriev I.V."/>
            <person name="Lyons E."/>
            <person name="Maher C.A."/>
            <person name="Martis M."/>
            <person name="Narechania A."/>
            <person name="Otillar R.P."/>
            <person name="Penning B.W."/>
            <person name="Salamov A.A."/>
            <person name="Wang Y."/>
            <person name="Zhang L."/>
            <person name="Carpita N.C."/>
            <person name="Freeling M."/>
            <person name="Gingle A.R."/>
            <person name="Hash C.T."/>
            <person name="Keller B."/>
            <person name="Klein P."/>
            <person name="Kresovich S."/>
            <person name="McCann M.C."/>
            <person name="Ming R."/>
            <person name="Peterson D.G."/>
            <person name="Mehboob-ur-Rahman"/>
            <person name="Ware D."/>
            <person name="Westhoff P."/>
            <person name="Mayer K.F."/>
            <person name="Messing J."/>
            <person name="Rokhsar D.S."/>
        </authorList>
    </citation>
    <scope>NUCLEOTIDE SEQUENCE [LARGE SCALE GENOMIC DNA]</scope>
    <source>
        <strain evidence="4">cv. BTx623</strain>
    </source>
</reference>
<dbReference type="PANTHER" id="PTHR33110:SF65">
    <property type="entry name" value="DUF295 DOMAIN-CONTAINING PROTEIN"/>
    <property type="match status" value="1"/>
</dbReference>
<dbReference type="EMBL" id="CM000768">
    <property type="protein sequence ID" value="KXG22436.1"/>
    <property type="molecule type" value="Genomic_DNA"/>
</dbReference>
<dbReference type="PANTHER" id="PTHR33110">
    <property type="entry name" value="F-BOX/KELCH-REPEAT PROTEIN-RELATED"/>
    <property type="match status" value="1"/>
</dbReference>
<dbReference type="InterPro" id="IPR001810">
    <property type="entry name" value="F-box_dom"/>
</dbReference>
<evidence type="ECO:0008006" key="5">
    <source>
        <dbReference type="Google" id="ProtNLM"/>
    </source>
</evidence>
<dbReference type="InterPro" id="IPR036047">
    <property type="entry name" value="F-box-like_dom_sf"/>
</dbReference>
<keyword evidence="4" id="KW-1185">Reference proteome</keyword>
<protein>
    <recommendedName>
        <fullName evidence="5">DUF295 domain-containing protein</fullName>
    </recommendedName>
</protein>
<gene>
    <name evidence="3" type="ORF">SORBI_3009G214400</name>
</gene>
<dbReference type="InterPro" id="IPR005174">
    <property type="entry name" value="KIB1-4_b-propeller"/>
</dbReference>
<feature type="domain" description="F-box" evidence="2">
    <location>
        <begin position="46"/>
        <end position="79"/>
    </location>
</feature>
<dbReference type="Gene3D" id="1.20.1280.50">
    <property type="match status" value="1"/>
</dbReference>
<evidence type="ECO:0000313" key="4">
    <source>
        <dbReference type="Proteomes" id="UP000000768"/>
    </source>
</evidence>
<sequence>MWAINFHRVTPHPKHRHFAPTTTAISISIDWFWRRRHCPSWTDLHPELVGLVLRRLPSFADRVRLGAVCRSWRRVARQEPLPPPLPWLTLLDGSFISIPSGEIHRMHVPNDVFIHGSVGQWLLLRRLSGKLELMNPFSKNVIKLPKSANPCPTNSILYKLVSLSTPQDLSLNSLFVVLTTSMVFKSVISICRPSASIAFRVPDGEIRDIIFCDGKLYALSSNKLFVLEIGSSYQGKPSISSMKCVSYSVKNVMIDRSIDDKSYHCVYWSYLAEYNGKLFQVRRLVGFLSTLPTKDRIKNTRTFSFEILELDMTINSPNKWRRLDTLGDQALFVGTNTKFLPASECGAQKDCIYFVCDDEHGIWDADLFRDSGVFNMRNGTITPLLLDKPFVRPRGYGGCPTWFFPTALYSSIV</sequence>
<reference evidence="4" key="2">
    <citation type="journal article" date="2018" name="Plant J.">
        <title>The Sorghum bicolor reference genome: improved assembly, gene annotations, a transcriptome atlas, and signatures of genome organization.</title>
        <authorList>
            <person name="McCormick R.F."/>
            <person name="Truong S.K."/>
            <person name="Sreedasyam A."/>
            <person name="Jenkins J."/>
            <person name="Shu S."/>
            <person name="Sims D."/>
            <person name="Kennedy M."/>
            <person name="Amirebrahimi M."/>
            <person name="Weers B.D."/>
            <person name="McKinley B."/>
            <person name="Mattison A."/>
            <person name="Morishige D.T."/>
            <person name="Grimwood J."/>
            <person name="Schmutz J."/>
            <person name="Mullet J.E."/>
        </authorList>
    </citation>
    <scope>NUCLEOTIDE SEQUENCE [LARGE SCALE GENOMIC DNA]</scope>
    <source>
        <strain evidence="4">cv. BTx623</strain>
    </source>
</reference>
<evidence type="ECO:0000259" key="2">
    <source>
        <dbReference type="Pfam" id="PF12937"/>
    </source>
</evidence>
<proteinExistence type="predicted"/>
<dbReference type="InParanoid" id="A0A1B6P9T3"/>
<evidence type="ECO:0000259" key="1">
    <source>
        <dbReference type="Pfam" id="PF03478"/>
    </source>
</evidence>
<dbReference type="Pfam" id="PF03478">
    <property type="entry name" value="Beta-prop_KIB1-4"/>
    <property type="match status" value="1"/>
</dbReference>
<dbReference type="Gramene" id="KXG22436">
    <property type="protein sequence ID" value="KXG22436"/>
    <property type="gene ID" value="SORBI_3009G214400"/>
</dbReference>
<feature type="domain" description="KIB1-4 beta-propeller" evidence="1">
    <location>
        <begin position="95"/>
        <end position="375"/>
    </location>
</feature>
<dbReference type="SUPFAM" id="SSF81383">
    <property type="entry name" value="F-box domain"/>
    <property type="match status" value="1"/>
</dbReference>